<protein>
    <submittedName>
        <fullName evidence="1">Uncharacterized protein</fullName>
    </submittedName>
</protein>
<dbReference type="AlphaFoldDB" id="D4BK58"/>
<gene>
    <name evidence="1" type="ORF">CIT292_10674</name>
</gene>
<dbReference type="EMBL" id="ABWL02000026">
    <property type="protein sequence ID" value="EFE05701.1"/>
    <property type="molecule type" value="Genomic_DNA"/>
</dbReference>
<dbReference type="Proteomes" id="UP000003880">
    <property type="component" value="Unassembled WGS sequence"/>
</dbReference>
<sequence>MNRRGFNCLILEHFHHHDQCVIGGENLVLHKIIISIIICMTKIEYKIVMNAP</sequence>
<dbReference type="HOGENOM" id="CLU_3078208_0_0_6"/>
<reference evidence="1 2" key="1">
    <citation type="submission" date="2010-02" db="EMBL/GenBank/DDBJ databases">
        <authorList>
            <person name="Weinstock G."/>
            <person name="Sodergren E."/>
            <person name="Clifton S."/>
            <person name="Fulton L."/>
            <person name="Fulton B."/>
            <person name="Courtney L."/>
            <person name="Fronick C."/>
            <person name="Harrison M."/>
            <person name="Strong C."/>
            <person name="Farmer C."/>
            <person name="Delahaunty K."/>
            <person name="Markovic C."/>
            <person name="Hall O."/>
            <person name="Minx P."/>
            <person name="Tomlinson C."/>
            <person name="Mitreva M."/>
            <person name="Nelson J."/>
            <person name="Hou S."/>
            <person name="Wollam A."/>
            <person name="Pepin K.H."/>
            <person name="Johnson M."/>
            <person name="Bhonagiri V."/>
            <person name="Zhang X."/>
            <person name="Suruliraj S."/>
            <person name="Warren W."/>
            <person name="Chinwalla A."/>
            <person name="Mardis E.R."/>
            <person name="Wilson R.K."/>
        </authorList>
    </citation>
    <scope>NUCLEOTIDE SEQUENCE [LARGE SCALE GENOMIC DNA]</scope>
    <source>
        <strain evidence="1 2">ATCC 29220</strain>
    </source>
</reference>
<proteinExistence type="predicted"/>
<accession>D4BK58</accession>
<comment type="caution">
    <text evidence="1">The sequence shown here is derived from an EMBL/GenBank/DDBJ whole genome shotgun (WGS) entry which is preliminary data.</text>
</comment>
<organism evidence="1 2">
    <name type="scientific">Citrobacter youngae ATCC 29220</name>
    <dbReference type="NCBI Taxonomy" id="500640"/>
    <lineage>
        <taxon>Bacteria</taxon>
        <taxon>Pseudomonadati</taxon>
        <taxon>Pseudomonadota</taxon>
        <taxon>Gammaproteobacteria</taxon>
        <taxon>Enterobacterales</taxon>
        <taxon>Enterobacteriaceae</taxon>
        <taxon>Citrobacter</taxon>
        <taxon>Citrobacter freundii complex</taxon>
    </lineage>
</organism>
<name>D4BK58_9ENTR</name>
<evidence type="ECO:0000313" key="2">
    <source>
        <dbReference type="Proteomes" id="UP000003880"/>
    </source>
</evidence>
<evidence type="ECO:0000313" key="1">
    <source>
        <dbReference type="EMBL" id="EFE05701.1"/>
    </source>
</evidence>